<sequence length="846" mass="96533">MPRWSAVSQAGASSISSIDILSQTQVYVLCIPSRKEHAASLMTRWGFHAQLVDGPDKSSFDLQRLISAGVVLPEYLDVVWQDVEYFPEGKVACHLGHLNILERFLAQREKLFALIFEDDLEAGPESLREDLSHFLSQVPQDFDLLHLGFVRESRAARQPVNTNGSVFRSVEALGRHAYVVTRKVAELLVKHTLPMYNHGDKMFQAVYHQFRLKAYQPEEPLFFQDRINFESELSERWKPSRAFQPTAEDDGIRSCDRPEMLRRQKMKQAQSRWPCSNSALFLNVDGVLNMVDSAFSVSTCGRPEQCHLTRLAKVMKQGCCLVLTSRWRLDERYWGRLASALVRSGIPWAAQAMSATPDGQGHGADELEQRLLEIGAWLESNTWVDHWAIVDCWDLMGIDPTIGEQFVRTDPKYGLLDEHVQELSMILTGLFGSFGISCPCVVRHAKTDIEMIDDDRTPSDPPRETVVPGENGWYFAGFVGAFPAIASNSEQLTAPVNGTLDSLAQSNAELSRYLYNDVKVCVKCGRPCANTQKACQACGTSLADVPVTQTENVMMGFIFGVERTLKLPLMISLRRQTDNVIVFDDLLAMSSCHLNALLTSHYCQDWRWLLRDPVTARGLLDEMVHEAWQATLSFWANERWRKFVYREGVTPEMVRDNIICGFNSPPSQFQLHMQWIVLPLMPFHHQKLFDGLHAQRGRWFPLEYVSKILDVLVTEGNTFDVKSDTSVDEIIQYFNKRGVYYEEVWAERYQTYCKSYSLSNWQAEDFKYVVFQGKVHEIQEALPDGRICVGETLQIDPVSLHHEDKLLLQNYGRRMENDRPGGTYYKHHKALKIGDGGIRIWPGLER</sequence>
<name>A0A9P1C2H6_9DINO</name>
<proteinExistence type="predicted"/>
<dbReference type="EMBL" id="CAMXCT010000838">
    <property type="protein sequence ID" value="CAI3983836.1"/>
    <property type="molecule type" value="Genomic_DNA"/>
</dbReference>
<dbReference type="EMBL" id="CAMXCT030000838">
    <property type="protein sequence ID" value="CAL4771148.1"/>
    <property type="molecule type" value="Genomic_DNA"/>
</dbReference>
<comment type="caution">
    <text evidence="1">The sequence shown here is derived from an EMBL/GenBank/DDBJ whole genome shotgun (WGS) entry which is preliminary data.</text>
</comment>
<organism evidence="1">
    <name type="scientific">Cladocopium goreaui</name>
    <dbReference type="NCBI Taxonomy" id="2562237"/>
    <lineage>
        <taxon>Eukaryota</taxon>
        <taxon>Sar</taxon>
        <taxon>Alveolata</taxon>
        <taxon>Dinophyceae</taxon>
        <taxon>Suessiales</taxon>
        <taxon>Symbiodiniaceae</taxon>
        <taxon>Cladocopium</taxon>
    </lineage>
</organism>
<reference evidence="2" key="2">
    <citation type="submission" date="2024-04" db="EMBL/GenBank/DDBJ databases">
        <authorList>
            <person name="Chen Y."/>
            <person name="Shah S."/>
            <person name="Dougan E. K."/>
            <person name="Thang M."/>
            <person name="Chan C."/>
        </authorList>
    </citation>
    <scope>NUCLEOTIDE SEQUENCE [LARGE SCALE GENOMIC DNA]</scope>
</reference>
<dbReference type="Proteomes" id="UP001152797">
    <property type="component" value="Unassembled WGS sequence"/>
</dbReference>
<evidence type="ECO:0000313" key="3">
    <source>
        <dbReference type="Proteomes" id="UP001152797"/>
    </source>
</evidence>
<dbReference type="EMBL" id="CAMXCT020000838">
    <property type="protein sequence ID" value="CAL1137211.1"/>
    <property type="molecule type" value="Genomic_DNA"/>
</dbReference>
<keyword evidence="3" id="KW-1185">Reference proteome</keyword>
<evidence type="ECO:0000313" key="1">
    <source>
        <dbReference type="EMBL" id="CAI3983836.1"/>
    </source>
</evidence>
<dbReference type="Pfam" id="PF18143">
    <property type="entry name" value="HAD_SAK_2"/>
    <property type="match status" value="1"/>
</dbReference>
<gene>
    <name evidence="1" type="ORF">C1SCF055_LOCUS11415</name>
</gene>
<reference evidence="1" key="1">
    <citation type="submission" date="2022-10" db="EMBL/GenBank/DDBJ databases">
        <authorList>
            <person name="Chen Y."/>
            <person name="Dougan E. K."/>
            <person name="Chan C."/>
            <person name="Rhodes N."/>
            <person name="Thang M."/>
        </authorList>
    </citation>
    <scope>NUCLEOTIDE SEQUENCE</scope>
</reference>
<protein>
    <submittedName>
        <fullName evidence="1">Uncharacterized protein</fullName>
    </submittedName>
</protein>
<accession>A0A9P1C2H6</accession>
<dbReference type="OrthoDB" id="418691at2759"/>
<evidence type="ECO:0000313" key="2">
    <source>
        <dbReference type="EMBL" id="CAL1137211.1"/>
    </source>
</evidence>
<dbReference type="AlphaFoldDB" id="A0A9P1C2H6"/>